<dbReference type="Gene3D" id="3.40.50.800">
    <property type="entry name" value="Anticodon-binding domain"/>
    <property type="match status" value="1"/>
</dbReference>
<organism evidence="11 12">
    <name type="scientific">Candidatus Neomicrothrix parvicella RN1</name>
    <dbReference type="NCBI Taxonomy" id="1229780"/>
    <lineage>
        <taxon>Bacteria</taxon>
        <taxon>Bacillati</taxon>
        <taxon>Actinomycetota</taxon>
        <taxon>Acidimicrobiia</taxon>
        <taxon>Acidimicrobiales</taxon>
        <taxon>Microthrixaceae</taxon>
        <taxon>Candidatus Neomicrothrix</taxon>
    </lineage>
</organism>
<feature type="binding site" evidence="8">
    <location>
        <position position="267"/>
    </location>
    <ligand>
        <name>L-histidine</name>
        <dbReference type="ChEBI" id="CHEBI:57595"/>
    </ligand>
</feature>
<dbReference type="STRING" id="1229780.BN381_50120"/>
<dbReference type="EC" id="6.1.1.21" evidence="7"/>
<evidence type="ECO:0000256" key="2">
    <source>
        <dbReference type="ARBA" id="ARBA00022490"/>
    </source>
</evidence>
<feature type="binding site" evidence="8">
    <location>
        <begin position="93"/>
        <end position="95"/>
    </location>
    <ligand>
        <name>L-histidine</name>
        <dbReference type="ChEBI" id="CHEBI:57595"/>
    </ligand>
</feature>
<dbReference type="Proteomes" id="UP000018291">
    <property type="component" value="Unassembled WGS sequence"/>
</dbReference>
<dbReference type="eggNOG" id="COG0124">
    <property type="taxonomic scope" value="Bacteria"/>
</dbReference>
<dbReference type="GO" id="GO:0005524">
    <property type="term" value="F:ATP binding"/>
    <property type="evidence" value="ECO:0007669"/>
    <property type="project" value="UniProtKB-UniRule"/>
</dbReference>
<evidence type="ECO:0000256" key="1">
    <source>
        <dbReference type="ARBA" id="ARBA00008226"/>
    </source>
</evidence>
<keyword evidence="12" id="KW-1185">Reference proteome</keyword>
<dbReference type="AlphaFoldDB" id="R4Z2L9"/>
<dbReference type="InterPro" id="IPR006195">
    <property type="entry name" value="aa-tRNA-synth_II"/>
</dbReference>
<dbReference type="InterPro" id="IPR004516">
    <property type="entry name" value="HisRS/HisZ"/>
</dbReference>
<dbReference type="HAMAP" id="MF_00127">
    <property type="entry name" value="His_tRNA_synth"/>
    <property type="match status" value="1"/>
</dbReference>
<feature type="domain" description="Aminoacyl-transfer RNA synthetases class-II family profile" evidence="10">
    <location>
        <begin position="34"/>
        <end position="333"/>
    </location>
</feature>
<dbReference type="NCBIfam" id="TIGR00442">
    <property type="entry name" value="hisS"/>
    <property type="match status" value="1"/>
</dbReference>
<feature type="binding site" evidence="8">
    <location>
        <begin position="271"/>
        <end position="272"/>
    </location>
    <ligand>
        <name>L-histidine</name>
        <dbReference type="ChEBI" id="CHEBI:57595"/>
    </ligand>
</feature>
<proteinExistence type="inferred from homology"/>
<evidence type="ECO:0000256" key="5">
    <source>
        <dbReference type="ARBA" id="ARBA00023146"/>
    </source>
</evidence>
<comment type="subcellular location">
    <subcellularLocation>
        <location evidence="7">Cytoplasm</location>
    </subcellularLocation>
</comment>
<evidence type="ECO:0000256" key="9">
    <source>
        <dbReference type="SAM" id="MobiDB-lite"/>
    </source>
</evidence>
<protein>
    <recommendedName>
        <fullName evidence="7">Histidine--tRNA ligase</fullName>
        <ecNumber evidence="7">6.1.1.21</ecNumber>
    </recommendedName>
    <alternativeName>
        <fullName evidence="7">Histidyl-tRNA synthetase</fullName>
        <shortName evidence="7">HisRS</shortName>
    </alternativeName>
</protein>
<dbReference type="PIRSF" id="PIRSF001549">
    <property type="entry name" value="His-tRNA_synth"/>
    <property type="match status" value="1"/>
</dbReference>
<feature type="binding site" evidence="8">
    <location>
        <position position="136"/>
    </location>
    <ligand>
        <name>L-histidine</name>
        <dbReference type="ChEBI" id="CHEBI:57595"/>
    </ligand>
</feature>
<comment type="subunit">
    <text evidence="7">Homodimer.</text>
</comment>
<dbReference type="PROSITE" id="PS50862">
    <property type="entry name" value="AA_TRNA_LIGASE_II"/>
    <property type="match status" value="1"/>
</dbReference>
<dbReference type="InterPro" id="IPR015807">
    <property type="entry name" value="His-tRNA-ligase"/>
</dbReference>
<evidence type="ECO:0000313" key="12">
    <source>
        <dbReference type="Proteomes" id="UP000018291"/>
    </source>
</evidence>
<dbReference type="EMBL" id="CANL01000045">
    <property type="protein sequence ID" value="CCM64978.1"/>
    <property type="molecule type" value="Genomic_DNA"/>
</dbReference>
<dbReference type="Pfam" id="PF13393">
    <property type="entry name" value="tRNA-synt_His"/>
    <property type="match status" value="1"/>
</dbReference>
<dbReference type="Pfam" id="PF03129">
    <property type="entry name" value="HGTP_anticodon"/>
    <property type="match status" value="1"/>
</dbReference>
<keyword evidence="2 7" id="KW-0963">Cytoplasm</keyword>
<evidence type="ECO:0000256" key="8">
    <source>
        <dbReference type="PIRSR" id="PIRSR001549-1"/>
    </source>
</evidence>
<evidence type="ECO:0000259" key="10">
    <source>
        <dbReference type="PROSITE" id="PS50862"/>
    </source>
</evidence>
<accession>R4Z2L9</accession>
<keyword evidence="7" id="KW-0648">Protein biosynthesis</keyword>
<dbReference type="InterPro" id="IPR004154">
    <property type="entry name" value="Anticodon-bd"/>
</dbReference>
<sequence length="446" mass="48642">MPDPDEPRRSAKPQRFQAPIGTRDLLSPESERRRALVDRFAEHAALAGYRHLVTPMFEDLGVFTRLGAATDVVTKEMYDFTDKGGRRMALRPELTASVCRAFTEHNPAVLPWKVWYSGPQFRHEKPQKGRYRQFDQVGVEALGSEDPDLDTESIALAWRFFDDLGLRRVRLLVNSLGEAAERARYVEALADYLARHTDALSDAAVATLARNPLRVLDSKRPEDGYVIAGAPQLSDFLGVASVTHFERVLAGLDSLGIDAEVSPKLVRGLDYYRRTTFEFTAESLDASQNAVGGGGRYDGLVEALGGKPTAGVGFALGVDRTLLACDAEGVFGPVERTVECFVVDTTGGLTGYEITEALRRAGVATDRSWAGELTDEGLGRPRSMKAQMKAADRSGANLAVLVGPDELEVGAATIRRLRAGPDQAPSAQRRVPLSRVVSEVQTELGR</sequence>
<dbReference type="CDD" id="cd00773">
    <property type="entry name" value="HisRS-like_core"/>
    <property type="match status" value="1"/>
</dbReference>
<dbReference type="SUPFAM" id="SSF52954">
    <property type="entry name" value="Class II aaRS ABD-related"/>
    <property type="match status" value="1"/>
</dbReference>
<dbReference type="SUPFAM" id="SSF55681">
    <property type="entry name" value="Class II aaRS and biotin synthetases"/>
    <property type="match status" value="1"/>
</dbReference>
<evidence type="ECO:0000313" key="11">
    <source>
        <dbReference type="EMBL" id="CCM64978.1"/>
    </source>
</evidence>
<keyword evidence="7 11" id="KW-0436">Ligase</keyword>
<dbReference type="GO" id="GO:0005737">
    <property type="term" value="C:cytoplasm"/>
    <property type="evidence" value="ECO:0007669"/>
    <property type="project" value="UniProtKB-SubCell"/>
</dbReference>
<dbReference type="InterPro" id="IPR041715">
    <property type="entry name" value="HisRS-like_core"/>
</dbReference>
<dbReference type="InterPro" id="IPR036621">
    <property type="entry name" value="Anticodon-bd_dom_sf"/>
</dbReference>
<keyword evidence="3 7" id="KW-0547">Nucleotide-binding</keyword>
<evidence type="ECO:0000256" key="7">
    <source>
        <dbReference type="HAMAP-Rule" id="MF_00127"/>
    </source>
</evidence>
<feature type="binding site" evidence="8">
    <location>
        <position position="122"/>
    </location>
    <ligand>
        <name>L-histidine</name>
        <dbReference type="ChEBI" id="CHEBI:57595"/>
    </ligand>
</feature>
<dbReference type="GO" id="GO:0004821">
    <property type="term" value="F:histidine-tRNA ligase activity"/>
    <property type="evidence" value="ECO:0007669"/>
    <property type="project" value="UniProtKB-UniRule"/>
</dbReference>
<dbReference type="PANTHER" id="PTHR43707:SF1">
    <property type="entry name" value="HISTIDINE--TRNA LIGASE, MITOCHONDRIAL-RELATED"/>
    <property type="match status" value="1"/>
</dbReference>
<keyword evidence="5 7" id="KW-0030">Aminoacyl-tRNA synthetase</keyword>
<comment type="catalytic activity">
    <reaction evidence="6 7">
        <text>tRNA(His) + L-histidine + ATP = L-histidyl-tRNA(His) + AMP + diphosphate + H(+)</text>
        <dbReference type="Rhea" id="RHEA:17313"/>
        <dbReference type="Rhea" id="RHEA-COMP:9665"/>
        <dbReference type="Rhea" id="RHEA-COMP:9689"/>
        <dbReference type="ChEBI" id="CHEBI:15378"/>
        <dbReference type="ChEBI" id="CHEBI:30616"/>
        <dbReference type="ChEBI" id="CHEBI:33019"/>
        <dbReference type="ChEBI" id="CHEBI:57595"/>
        <dbReference type="ChEBI" id="CHEBI:78442"/>
        <dbReference type="ChEBI" id="CHEBI:78527"/>
        <dbReference type="ChEBI" id="CHEBI:456215"/>
        <dbReference type="EC" id="6.1.1.21"/>
    </reaction>
</comment>
<dbReference type="InterPro" id="IPR045864">
    <property type="entry name" value="aa-tRNA-synth_II/BPL/LPL"/>
</dbReference>
<dbReference type="GO" id="GO:0006427">
    <property type="term" value="P:histidyl-tRNA aminoacylation"/>
    <property type="evidence" value="ECO:0007669"/>
    <property type="project" value="UniProtKB-UniRule"/>
</dbReference>
<evidence type="ECO:0000256" key="6">
    <source>
        <dbReference type="ARBA" id="ARBA00047639"/>
    </source>
</evidence>
<dbReference type="Gene3D" id="3.30.930.10">
    <property type="entry name" value="Bira Bifunctional Protein, Domain 2"/>
    <property type="match status" value="1"/>
</dbReference>
<keyword evidence="4 7" id="KW-0067">ATP-binding</keyword>
<dbReference type="RefSeq" id="WP_012229354.1">
    <property type="nucleotide sequence ID" value="NZ_HG422565.1"/>
</dbReference>
<name>R4Z2L9_9ACTN</name>
<gene>
    <name evidence="11" type="primary">HisS</name>
    <name evidence="7" type="synonym">hisS</name>
    <name evidence="11" type="ORF">BN381_50120</name>
</gene>
<comment type="similarity">
    <text evidence="1 7">Belongs to the class-II aminoacyl-tRNA synthetase family.</text>
</comment>
<evidence type="ECO:0000256" key="3">
    <source>
        <dbReference type="ARBA" id="ARBA00022741"/>
    </source>
</evidence>
<evidence type="ECO:0000256" key="4">
    <source>
        <dbReference type="ARBA" id="ARBA00022840"/>
    </source>
</evidence>
<comment type="caution">
    <text evidence="11">The sequence shown here is derived from an EMBL/GenBank/DDBJ whole genome shotgun (WGS) entry which is preliminary data.</text>
</comment>
<dbReference type="HOGENOM" id="CLU_025113_1_1_11"/>
<feature type="region of interest" description="Disordered" evidence="9">
    <location>
        <begin position="1"/>
        <end position="23"/>
    </location>
</feature>
<reference evidence="11 12" key="1">
    <citation type="journal article" date="2013" name="ISME J.">
        <title>Metabolic model for the filamentous 'Candidatus Microthrix parvicella' based on genomic and metagenomic analyses.</title>
        <authorList>
            <person name="Jon McIlroy S."/>
            <person name="Kristiansen R."/>
            <person name="Albertsen M."/>
            <person name="Michael Karst S."/>
            <person name="Rossetti S."/>
            <person name="Lund Nielsen J."/>
            <person name="Tandoi V."/>
            <person name="James Seviour R."/>
            <person name="Nielsen P.H."/>
        </authorList>
    </citation>
    <scope>NUCLEOTIDE SEQUENCE [LARGE SCALE GENOMIC DNA]</scope>
    <source>
        <strain evidence="11 12">RN1</strain>
    </source>
</reference>
<feature type="binding site" evidence="8">
    <location>
        <position position="140"/>
    </location>
    <ligand>
        <name>L-histidine</name>
        <dbReference type="ChEBI" id="CHEBI:57595"/>
    </ligand>
</feature>
<dbReference type="PANTHER" id="PTHR43707">
    <property type="entry name" value="HISTIDYL-TRNA SYNTHETASE"/>
    <property type="match status" value="1"/>
</dbReference>